<dbReference type="Proteomes" id="UP001219525">
    <property type="component" value="Unassembled WGS sequence"/>
</dbReference>
<gene>
    <name evidence="1" type="ORF">GGX14DRAFT_595410</name>
</gene>
<sequence>MDSNYIDVDSDDENTVLQIPTSLLSHLPPKTLPVAQLLLFTLPPIASNDDDTDFENMYTTVEPTQNIEDLLPFLEVPSRPTLQKMVSGFRRACGDGKKSLHTAVNPEIAYLFYALPYWGEVLDASEAKSKWLRAERWLCQADHTPEEGELKLQVRAIWSVGFANLPMEYLAKLFSSDFLDSCIVDVMLTLLSLRARLAGDETLIVGTTFAEFIRLLPPIVDGVPAGSIVTSVGGQRYLKKYGLWFQHSDHKRLYNILYRDPNHWTTAQVDFEDKRVRYGDGLKWDGPTDFFEGLLSWIGEYHSAEFVVTEDLPCAIQTDGFNCPIIAVNTIAHNEFGDALWTKKNAKAMRMKAFCDIVKHGISVESISPESNIVDPTDWAGNILAVDVDFNDELLGSGKAEAEEAVPEPTPGPQTVTALVVEDSLSSSGAAVVSEEIIGESWPTPPPL</sequence>
<dbReference type="SUPFAM" id="SSF54001">
    <property type="entry name" value="Cysteine proteinases"/>
    <property type="match status" value="1"/>
</dbReference>
<dbReference type="AlphaFoldDB" id="A0AAD6VQ01"/>
<dbReference type="EMBL" id="JARJCW010000012">
    <property type="protein sequence ID" value="KAJ7218617.1"/>
    <property type="molecule type" value="Genomic_DNA"/>
</dbReference>
<comment type="caution">
    <text evidence="1">The sequence shown here is derived from an EMBL/GenBank/DDBJ whole genome shotgun (WGS) entry which is preliminary data.</text>
</comment>
<dbReference type="Gene3D" id="3.40.395.10">
    <property type="entry name" value="Adenoviral Proteinase, Chain A"/>
    <property type="match status" value="1"/>
</dbReference>
<accession>A0AAD6VQ01</accession>
<evidence type="ECO:0000313" key="1">
    <source>
        <dbReference type="EMBL" id="KAJ7218617.1"/>
    </source>
</evidence>
<dbReference type="InterPro" id="IPR038765">
    <property type="entry name" value="Papain-like_cys_pep_sf"/>
</dbReference>
<keyword evidence="2" id="KW-1185">Reference proteome</keyword>
<organism evidence="1 2">
    <name type="scientific">Mycena pura</name>
    <dbReference type="NCBI Taxonomy" id="153505"/>
    <lineage>
        <taxon>Eukaryota</taxon>
        <taxon>Fungi</taxon>
        <taxon>Dikarya</taxon>
        <taxon>Basidiomycota</taxon>
        <taxon>Agaricomycotina</taxon>
        <taxon>Agaricomycetes</taxon>
        <taxon>Agaricomycetidae</taxon>
        <taxon>Agaricales</taxon>
        <taxon>Marasmiineae</taxon>
        <taxon>Mycenaceae</taxon>
        <taxon>Mycena</taxon>
    </lineage>
</organism>
<proteinExistence type="predicted"/>
<evidence type="ECO:0000313" key="2">
    <source>
        <dbReference type="Proteomes" id="UP001219525"/>
    </source>
</evidence>
<protein>
    <submittedName>
        <fullName evidence="1">Uncharacterized protein</fullName>
    </submittedName>
</protein>
<name>A0AAD6VQ01_9AGAR</name>
<reference evidence="1" key="1">
    <citation type="submission" date="2023-03" db="EMBL/GenBank/DDBJ databases">
        <title>Massive genome expansion in bonnet fungi (Mycena s.s.) driven by repeated elements and novel gene families across ecological guilds.</title>
        <authorList>
            <consortium name="Lawrence Berkeley National Laboratory"/>
            <person name="Harder C.B."/>
            <person name="Miyauchi S."/>
            <person name="Viragh M."/>
            <person name="Kuo A."/>
            <person name="Thoen E."/>
            <person name="Andreopoulos B."/>
            <person name="Lu D."/>
            <person name="Skrede I."/>
            <person name="Drula E."/>
            <person name="Henrissat B."/>
            <person name="Morin E."/>
            <person name="Kohler A."/>
            <person name="Barry K."/>
            <person name="LaButti K."/>
            <person name="Morin E."/>
            <person name="Salamov A."/>
            <person name="Lipzen A."/>
            <person name="Mereny Z."/>
            <person name="Hegedus B."/>
            <person name="Baldrian P."/>
            <person name="Stursova M."/>
            <person name="Weitz H."/>
            <person name="Taylor A."/>
            <person name="Grigoriev I.V."/>
            <person name="Nagy L.G."/>
            <person name="Martin F."/>
            <person name="Kauserud H."/>
        </authorList>
    </citation>
    <scope>NUCLEOTIDE SEQUENCE</scope>
    <source>
        <strain evidence="1">9144</strain>
    </source>
</reference>